<protein>
    <submittedName>
        <fullName evidence="2">Uncharacterized protein</fullName>
    </submittedName>
</protein>
<organism evidence="2 3">
    <name type="scientific">Meripilus lineatus</name>
    <dbReference type="NCBI Taxonomy" id="2056292"/>
    <lineage>
        <taxon>Eukaryota</taxon>
        <taxon>Fungi</taxon>
        <taxon>Dikarya</taxon>
        <taxon>Basidiomycota</taxon>
        <taxon>Agaricomycotina</taxon>
        <taxon>Agaricomycetes</taxon>
        <taxon>Polyporales</taxon>
        <taxon>Meripilaceae</taxon>
        <taxon>Meripilus</taxon>
    </lineage>
</organism>
<feature type="chain" id="PRO_5041984679" evidence="1">
    <location>
        <begin position="19"/>
        <end position="170"/>
    </location>
</feature>
<feature type="signal peptide" evidence="1">
    <location>
        <begin position="1"/>
        <end position="18"/>
    </location>
</feature>
<name>A0AAD5YDL6_9APHY</name>
<evidence type="ECO:0000256" key="1">
    <source>
        <dbReference type="SAM" id="SignalP"/>
    </source>
</evidence>
<reference evidence="2" key="1">
    <citation type="submission" date="2022-07" db="EMBL/GenBank/DDBJ databases">
        <title>Genome Sequence of Physisporinus lineatus.</title>
        <authorList>
            <person name="Buettner E."/>
        </authorList>
    </citation>
    <scope>NUCLEOTIDE SEQUENCE</scope>
    <source>
        <strain evidence="2">VT162</strain>
    </source>
</reference>
<keyword evidence="3" id="KW-1185">Reference proteome</keyword>
<sequence>MKFSTTFVIALCAATALAATPVESDPHSRHRKGAPRKLTWNQRVRINKAHDMTNQASDTTTNRYFEDFLTLAFGPIARLFTIPTRTGNYRRDDSELFSREFEDFSVRDYDDLYARDVDDLYAREFDDLYTREYDELYARDVEDLYARDDDLYARDDLDRLFSRSEFDDEM</sequence>
<gene>
    <name evidence="2" type="ORF">NLI96_g11199</name>
</gene>
<dbReference type="Proteomes" id="UP001212997">
    <property type="component" value="Unassembled WGS sequence"/>
</dbReference>
<dbReference type="AlphaFoldDB" id="A0AAD5YDL6"/>
<keyword evidence="1" id="KW-0732">Signal</keyword>
<accession>A0AAD5YDL6</accession>
<evidence type="ECO:0000313" key="3">
    <source>
        <dbReference type="Proteomes" id="UP001212997"/>
    </source>
</evidence>
<evidence type="ECO:0000313" key="2">
    <source>
        <dbReference type="EMBL" id="KAJ3476374.1"/>
    </source>
</evidence>
<dbReference type="EMBL" id="JANAWD010000715">
    <property type="protein sequence ID" value="KAJ3476374.1"/>
    <property type="molecule type" value="Genomic_DNA"/>
</dbReference>
<comment type="caution">
    <text evidence="2">The sequence shown here is derived from an EMBL/GenBank/DDBJ whole genome shotgun (WGS) entry which is preliminary data.</text>
</comment>
<proteinExistence type="predicted"/>